<name>A0AAD7UL23_9STRA</name>
<feature type="region of interest" description="Disordered" evidence="1">
    <location>
        <begin position="435"/>
        <end position="455"/>
    </location>
</feature>
<feature type="compositionally biased region" description="Acidic residues" evidence="1">
    <location>
        <begin position="158"/>
        <end position="173"/>
    </location>
</feature>
<feature type="compositionally biased region" description="Basic and acidic residues" evidence="1">
    <location>
        <begin position="435"/>
        <end position="446"/>
    </location>
</feature>
<evidence type="ECO:0000313" key="4">
    <source>
        <dbReference type="Proteomes" id="UP001230188"/>
    </source>
</evidence>
<feature type="compositionally biased region" description="Acidic residues" evidence="1">
    <location>
        <begin position="211"/>
        <end position="224"/>
    </location>
</feature>
<protein>
    <recommendedName>
        <fullName evidence="2">BCNT-C domain-containing protein</fullName>
    </recommendedName>
</protein>
<keyword evidence="4" id="KW-1185">Reference proteome</keyword>
<organism evidence="3 4">
    <name type="scientific">Chrysophaeum taylorii</name>
    <dbReference type="NCBI Taxonomy" id="2483200"/>
    <lineage>
        <taxon>Eukaryota</taxon>
        <taxon>Sar</taxon>
        <taxon>Stramenopiles</taxon>
        <taxon>Ochrophyta</taxon>
        <taxon>Pelagophyceae</taxon>
        <taxon>Pelagomonadales</taxon>
        <taxon>Pelagomonadaceae</taxon>
        <taxon>Chrysophaeum</taxon>
    </lineage>
</organism>
<accession>A0AAD7UL23</accession>
<feature type="compositionally biased region" description="Acidic residues" evidence="1">
    <location>
        <begin position="131"/>
        <end position="150"/>
    </location>
</feature>
<sequence>MGRVSHGEWRAALELFKEALALDAKEESDISEERADCAYNVACCAARLGDLDEAETWLRRSVQWGVRNVHPESDEDLEALRQDTVERLDRFLTTIEPLSVKQEMAPAAVLERSKRSGAGRGMSALAREMAAEGDWEDEDDEGFEDGDVDQEQDRDVFDSDFDDSEDEEEEDDAREAAPKPKMKKKEAPATNSRRAAAHKAQAINAVAVNNMEDDDDDEDGDFESAEVDAETLEPRGLQSARQAVGEAVRKRKAEEAWKDLDGEAVLGSEAPIVEEKQKSRKRRRVAYAPRKKRSAQAVLSQIFGDEAAAKILARARANIARRAKEAAERPAQPLRVLKTHTVTETKTFAGEKVEIQRTVMAEDAGKKAATTGIDAVLAEIKGPQAVSTVAKSSSDWDAFKTQEGIEDSLRDASKKGYLANQDFLERCDLRAFDRERDDREKQRALRDAAAAAQPP</sequence>
<dbReference type="PANTHER" id="PTHR48407:SF1">
    <property type="entry name" value="CRANIOFACIAL DEVELOPMENT PROTEIN 1"/>
    <property type="match status" value="1"/>
</dbReference>
<dbReference type="PANTHER" id="PTHR48407">
    <property type="entry name" value="CRANIOFACIAL DEVELOPMENT PROTEIN 1"/>
    <property type="match status" value="1"/>
</dbReference>
<feature type="compositionally biased region" description="Basic residues" evidence="1">
    <location>
        <begin position="278"/>
        <end position="290"/>
    </location>
</feature>
<dbReference type="InterPro" id="IPR027124">
    <property type="entry name" value="Swc5/CFDP1/2"/>
</dbReference>
<evidence type="ECO:0000259" key="2">
    <source>
        <dbReference type="PROSITE" id="PS51279"/>
    </source>
</evidence>
<feature type="domain" description="BCNT-C" evidence="2">
    <location>
        <begin position="367"/>
        <end position="445"/>
    </location>
</feature>
<dbReference type="SUPFAM" id="SSF48452">
    <property type="entry name" value="TPR-like"/>
    <property type="match status" value="1"/>
</dbReference>
<dbReference type="Pfam" id="PF07572">
    <property type="entry name" value="BCNT"/>
    <property type="match status" value="1"/>
</dbReference>
<reference evidence="3" key="1">
    <citation type="submission" date="2023-01" db="EMBL/GenBank/DDBJ databases">
        <title>Metagenome sequencing of chrysophaentin producing Chrysophaeum taylorii.</title>
        <authorList>
            <person name="Davison J."/>
            <person name="Bewley C."/>
        </authorList>
    </citation>
    <scope>NUCLEOTIDE SEQUENCE</scope>
    <source>
        <strain evidence="3">NIES-1699</strain>
    </source>
</reference>
<proteinExistence type="predicted"/>
<evidence type="ECO:0000313" key="3">
    <source>
        <dbReference type="EMBL" id="KAJ8611259.1"/>
    </source>
</evidence>
<dbReference type="EMBL" id="JAQMWT010000078">
    <property type="protein sequence ID" value="KAJ8611259.1"/>
    <property type="molecule type" value="Genomic_DNA"/>
</dbReference>
<dbReference type="InterPro" id="IPR011990">
    <property type="entry name" value="TPR-like_helical_dom_sf"/>
</dbReference>
<evidence type="ECO:0000256" key="1">
    <source>
        <dbReference type="SAM" id="MobiDB-lite"/>
    </source>
</evidence>
<dbReference type="AlphaFoldDB" id="A0AAD7UL23"/>
<dbReference type="Gene3D" id="1.25.40.10">
    <property type="entry name" value="Tetratricopeptide repeat domain"/>
    <property type="match status" value="1"/>
</dbReference>
<dbReference type="InterPro" id="IPR011421">
    <property type="entry name" value="BCNT-C"/>
</dbReference>
<feature type="region of interest" description="Disordered" evidence="1">
    <location>
        <begin position="111"/>
        <end position="224"/>
    </location>
</feature>
<dbReference type="PROSITE" id="PS51279">
    <property type="entry name" value="BCNT_C"/>
    <property type="match status" value="1"/>
</dbReference>
<gene>
    <name evidence="3" type="ORF">CTAYLR_004162</name>
</gene>
<feature type="region of interest" description="Disordered" evidence="1">
    <location>
        <begin position="261"/>
        <end position="290"/>
    </location>
</feature>
<dbReference type="Proteomes" id="UP001230188">
    <property type="component" value="Unassembled WGS sequence"/>
</dbReference>
<comment type="caution">
    <text evidence="3">The sequence shown here is derived from an EMBL/GenBank/DDBJ whole genome shotgun (WGS) entry which is preliminary data.</text>
</comment>